<evidence type="ECO:0000313" key="3">
    <source>
        <dbReference type="Proteomes" id="UP000244184"/>
    </source>
</evidence>
<dbReference type="AlphaFoldDB" id="A0A2T6G7M3"/>
<organism evidence="2 3">
    <name type="scientific">Paenibacillus elgii</name>
    <dbReference type="NCBI Taxonomy" id="189691"/>
    <lineage>
        <taxon>Bacteria</taxon>
        <taxon>Bacillati</taxon>
        <taxon>Bacillota</taxon>
        <taxon>Bacilli</taxon>
        <taxon>Bacillales</taxon>
        <taxon>Paenibacillaceae</taxon>
        <taxon>Paenibacillus</taxon>
    </lineage>
</organism>
<dbReference type="PANTHER" id="PTHR34094">
    <property type="match status" value="1"/>
</dbReference>
<dbReference type="Pfam" id="PF13349">
    <property type="entry name" value="DUF4097"/>
    <property type="match status" value="1"/>
</dbReference>
<dbReference type="PROSITE" id="PS51257">
    <property type="entry name" value="PROKAR_LIPOPROTEIN"/>
    <property type="match status" value="1"/>
</dbReference>
<dbReference type="RefSeq" id="WP_108530731.1">
    <property type="nucleotide sequence ID" value="NZ_PYHP01000018.1"/>
</dbReference>
<dbReference type="EMBL" id="PYHP01000018">
    <property type="protein sequence ID" value="PUA40143.1"/>
    <property type="molecule type" value="Genomic_DNA"/>
</dbReference>
<gene>
    <name evidence="2" type="ORF">C8Z91_06505</name>
</gene>
<comment type="caution">
    <text evidence="2">The sequence shown here is derived from an EMBL/GenBank/DDBJ whole genome shotgun (WGS) entry which is preliminary data.</text>
</comment>
<sequence length="313" mass="33610">MRKIVIFIGWLACIWLLCACTKLQNIQDLWTKQVNIQKSIKSDQIDTIVLDGKNAETVEITQGNSDEILIHLSGNASSKIADGVNVNAETSANTLTLGIHPLDGSENGVTLSDLNLTIQLPEKRWSSIHAKTTHGNLHVARIKTDELLLNTSSGSIKTEKLETGKLELTTKYGAALVSSIQGDSIALQTQTGNIEASDFKAKTFTFDTKDGSVKLVNGEAPISGNTRSGSIHVSYKEMLHSADLQSNDGSIVVNFDGQPQALAIDFASKVGKGTVDLPNLSYEENKQNLIKGGYGGAGIILKVRTTTGNFSLK</sequence>
<evidence type="ECO:0000313" key="2">
    <source>
        <dbReference type="EMBL" id="PUA40143.1"/>
    </source>
</evidence>
<dbReference type="PANTHER" id="PTHR34094:SF1">
    <property type="entry name" value="PROTEIN FAM185A"/>
    <property type="match status" value="1"/>
</dbReference>
<name>A0A2T6G7M3_9BACL</name>
<dbReference type="Proteomes" id="UP000244184">
    <property type="component" value="Unassembled WGS sequence"/>
</dbReference>
<feature type="domain" description="DUF4097" evidence="1">
    <location>
        <begin position="45"/>
        <end position="312"/>
    </location>
</feature>
<proteinExistence type="predicted"/>
<protein>
    <recommendedName>
        <fullName evidence="1">DUF4097 domain-containing protein</fullName>
    </recommendedName>
</protein>
<accession>A0A2T6G7M3</accession>
<dbReference type="InterPro" id="IPR025164">
    <property type="entry name" value="Toastrack_DUF4097"/>
</dbReference>
<reference evidence="2 3" key="1">
    <citation type="submission" date="2018-03" db="EMBL/GenBank/DDBJ databases">
        <title>Genome sequence of Paenibacillus elgii strain AC13 an antimicrobial compound producing bacteria.</title>
        <authorList>
            <person name="Kurokawa A.S."/>
            <person name="Araujo J.F."/>
            <person name="Costa R.A."/>
            <person name="Ortega D.B."/>
            <person name="Pires A.S."/>
            <person name="Pappas G.J.Jr."/>
            <person name="Franco O.L."/>
            <person name="Barreto C."/>
            <person name="Magalhaes B.S."/>
            <person name="Kruger R.H."/>
        </authorList>
    </citation>
    <scope>NUCLEOTIDE SEQUENCE [LARGE SCALE GENOMIC DNA]</scope>
    <source>
        <strain evidence="2 3">AC13</strain>
    </source>
</reference>
<evidence type="ECO:0000259" key="1">
    <source>
        <dbReference type="Pfam" id="PF13349"/>
    </source>
</evidence>